<reference evidence="7" key="1">
    <citation type="journal article" date="2019" name="Int. J. Syst. Evol. Microbiol.">
        <title>The Global Catalogue of Microorganisms (GCM) 10K type strain sequencing project: providing services to taxonomists for standard genome sequencing and annotation.</title>
        <authorList>
            <consortium name="The Broad Institute Genomics Platform"/>
            <consortium name="The Broad Institute Genome Sequencing Center for Infectious Disease"/>
            <person name="Wu L."/>
            <person name="Ma J."/>
        </authorList>
    </citation>
    <scope>NUCLEOTIDE SEQUENCE [LARGE SCALE GENOMIC DNA]</scope>
    <source>
        <strain evidence="7">JCM 17551</strain>
    </source>
</reference>
<feature type="DNA-binding region" description="H-T-H motif" evidence="4">
    <location>
        <begin position="35"/>
        <end position="54"/>
    </location>
</feature>
<dbReference type="EMBL" id="BAABBN010000012">
    <property type="protein sequence ID" value="GAA3936319.1"/>
    <property type="molecule type" value="Genomic_DNA"/>
</dbReference>
<dbReference type="InterPro" id="IPR050109">
    <property type="entry name" value="HTH-type_TetR-like_transc_reg"/>
</dbReference>
<keyword evidence="2 4" id="KW-0238">DNA-binding</keyword>
<proteinExistence type="predicted"/>
<dbReference type="InterPro" id="IPR001647">
    <property type="entry name" value="HTH_TetR"/>
</dbReference>
<evidence type="ECO:0000313" key="7">
    <source>
        <dbReference type="Proteomes" id="UP001501565"/>
    </source>
</evidence>
<evidence type="ECO:0000256" key="4">
    <source>
        <dbReference type="PROSITE-ProRule" id="PRU00335"/>
    </source>
</evidence>
<dbReference type="Proteomes" id="UP001501565">
    <property type="component" value="Unassembled WGS sequence"/>
</dbReference>
<evidence type="ECO:0000313" key="6">
    <source>
        <dbReference type="EMBL" id="GAA3936319.1"/>
    </source>
</evidence>
<dbReference type="Pfam" id="PF00440">
    <property type="entry name" value="TetR_N"/>
    <property type="match status" value="1"/>
</dbReference>
<dbReference type="PANTHER" id="PTHR30055">
    <property type="entry name" value="HTH-TYPE TRANSCRIPTIONAL REGULATOR RUTR"/>
    <property type="match status" value="1"/>
</dbReference>
<protein>
    <submittedName>
        <fullName evidence="6">TetR/AcrR family transcriptional regulator</fullName>
    </submittedName>
</protein>
<dbReference type="InterPro" id="IPR009057">
    <property type="entry name" value="Homeodomain-like_sf"/>
</dbReference>
<sequence length="250" mass="28131">MAPRLLDENSLRAREQQIIEAAIEIIQRNGVENLTMDKVVSGVPFSKGTVYKHFLGKEDLILAISNYAMSILADLFCRAAQFQGCPRERMMLVNFSYLLYAILHPALFKTAQCAKSPNVYGKCSEERLGQQEQLEFKLLGAIHSIVEEALASGSFTLPEHMNIQQVCFANWSVGHGTIGLLSDDVEQCEGSNGLIVERELFNQNNLLFDGLQWAPFTKDHDYRAGLRKALEEIFPGELLLIKRLGRELQI</sequence>
<keyword evidence="7" id="KW-1185">Reference proteome</keyword>
<keyword evidence="1" id="KW-0805">Transcription regulation</keyword>
<dbReference type="SUPFAM" id="SSF46689">
    <property type="entry name" value="Homeodomain-like"/>
    <property type="match status" value="1"/>
</dbReference>
<dbReference type="PRINTS" id="PR00455">
    <property type="entry name" value="HTHTETR"/>
</dbReference>
<evidence type="ECO:0000259" key="5">
    <source>
        <dbReference type="PROSITE" id="PS50977"/>
    </source>
</evidence>
<dbReference type="RefSeq" id="WP_344799992.1">
    <property type="nucleotide sequence ID" value="NZ_BAABBN010000012.1"/>
</dbReference>
<dbReference type="Gene3D" id="1.10.357.10">
    <property type="entry name" value="Tetracycline Repressor, domain 2"/>
    <property type="match status" value="1"/>
</dbReference>
<name>A0ABP7N428_9GAMM</name>
<accession>A0ABP7N428</accession>
<dbReference type="PROSITE" id="PS50977">
    <property type="entry name" value="HTH_TETR_2"/>
    <property type="match status" value="1"/>
</dbReference>
<feature type="domain" description="HTH tetR-type" evidence="5">
    <location>
        <begin position="12"/>
        <end position="72"/>
    </location>
</feature>
<evidence type="ECO:0000256" key="3">
    <source>
        <dbReference type="ARBA" id="ARBA00023163"/>
    </source>
</evidence>
<evidence type="ECO:0000256" key="1">
    <source>
        <dbReference type="ARBA" id="ARBA00023015"/>
    </source>
</evidence>
<evidence type="ECO:0000256" key="2">
    <source>
        <dbReference type="ARBA" id="ARBA00023125"/>
    </source>
</evidence>
<dbReference type="PANTHER" id="PTHR30055:SF234">
    <property type="entry name" value="HTH-TYPE TRANSCRIPTIONAL REGULATOR BETI"/>
    <property type="match status" value="1"/>
</dbReference>
<gene>
    <name evidence="6" type="ORF">GCM10022277_35920</name>
</gene>
<organism evidence="6 7">
    <name type="scientific">Litoribacillus peritrichatus</name>
    <dbReference type="NCBI Taxonomy" id="718191"/>
    <lineage>
        <taxon>Bacteria</taxon>
        <taxon>Pseudomonadati</taxon>
        <taxon>Pseudomonadota</taxon>
        <taxon>Gammaproteobacteria</taxon>
        <taxon>Oceanospirillales</taxon>
        <taxon>Oceanospirillaceae</taxon>
        <taxon>Litoribacillus</taxon>
    </lineage>
</organism>
<comment type="caution">
    <text evidence="6">The sequence shown here is derived from an EMBL/GenBank/DDBJ whole genome shotgun (WGS) entry which is preliminary data.</text>
</comment>
<keyword evidence="3" id="KW-0804">Transcription</keyword>